<evidence type="ECO:0000259" key="7">
    <source>
        <dbReference type="PROSITE" id="PS50850"/>
    </source>
</evidence>
<feature type="transmembrane region" description="Helical" evidence="6">
    <location>
        <begin position="12"/>
        <end position="32"/>
    </location>
</feature>
<evidence type="ECO:0000256" key="3">
    <source>
        <dbReference type="ARBA" id="ARBA00022989"/>
    </source>
</evidence>
<evidence type="ECO:0000256" key="4">
    <source>
        <dbReference type="ARBA" id="ARBA00023136"/>
    </source>
</evidence>
<dbReference type="Gene3D" id="1.20.1250.20">
    <property type="entry name" value="MFS general substrate transporter like domains"/>
    <property type="match status" value="1"/>
</dbReference>
<feature type="transmembrane region" description="Helical" evidence="6">
    <location>
        <begin position="342"/>
        <end position="361"/>
    </location>
</feature>
<feature type="transmembrane region" description="Helical" evidence="6">
    <location>
        <begin position="263"/>
        <end position="283"/>
    </location>
</feature>
<dbReference type="SUPFAM" id="SSF103473">
    <property type="entry name" value="MFS general substrate transporter"/>
    <property type="match status" value="1"/>
</dbReference>
<dbReference type="PANTHER" id="PTHR23531:SF1">
    <property type="entry name" value="QUINOLENE RESISTANCE PROTEIN NORA"/>
    <property type="match status" value="1"/>
</dbReference>
<keyword evidence="2 6" id="KW-0812">Transmembrane</keyword>
<feature type="transmembrane region" description="Helical" evidence="6">
    <location>
        <begin position="319"/>
        <end position="335"/>
    </location>
</feature>
<dbReference type="InterPro" id="IPR036259">
    <property type="entry name" value="MFS_trans_sf"/>
</dbReference>
<dbReference type="InterPro" id="IPR052714">
    <property type="entry name" value="MFS_Exporter"/>
</dbReference>
<feature type="transmembrane region" description="Helical" evidence="6">
    <location>
        <begin position="381"/>
        <end position="401"/>
    </location>
</feature>
<feature type="transmembrane region" description="Helical" evidence="6">
    <location>
        <begin position="138"/>
        <end position="157"/>
    </location>
</feature>
<keyword evidence="4 6" id="KW-0472">Membrane</keyword>
<feature type="transmembrane region" description="Helical" evidence="6">
    <location>
        <begin position="101"/>
        <end position="126"/>
    </location>
</feature>
<evidence type="ECO:0000256" key="1">
    <source>
        <dbReference type="ARBA" id="ARBA00004651"/>
    </source>
</evidence>
<feature type="transmembrane region" description="Helical" evidence="6">
    <location>
        <begin position="76"/>
        <end position="95"/>
    </location>
</feature>
<dbReference type="EMBL" id="JBEDNP010000015">
    <property type="protein sequence ID" value="MEQ3541524.1"/>
    <property type="molecule type" value="Genomic_DNA"/>
</dbReference>
<feature type="transmembrane region" description="Helical" evidence="6">
    <location>
        <begin position="163"/>
        <end position="183"/>
    </location>
</feature>
<feature type="region of interest" description="Disordered" evidence="5">
    <location>
        <begin position="206"/>
        <end position="228"/>
    </location>
</feature>
<keyword evidence="9" id="KW-1185">Reference proteome</keyword>
<evidence type="ECO:0000256" key="5">
    <source>
        <dbReference type="SAM" id="MobiDB-lite"/>
    </source>
</evidence>
<feature type="domain" description="Major facilitator superfamily (MFS) profile" evidence="7">
    <location>
        <begin position="10"/>
        <end position="406"/>
    </location>
</feature>
<feature type="compositionally biased region" description="Gly residues" evidence="5">
    <location>
        <begin position="207"/>
        <end position="221"/>
    </location>
</feature>
<sequence length="406" mass="39645">MPSRSLRSPSFLVLLAATALGFGGYALLLPVVPLWVARGGAGEFGAGLTTGVLMAVTVGTQLLVPAMLRRVGHRPVLVTGSLLLGLPTPLLALTAELGPVLAVSAVRGVGFGMATVAGSALVAELVEPSAHGRASARYGYAVGLPQLLFLPAGVAVVDVLGFAGVFLVAGITPAVGAVVVAFVRGPARTSRPRRVPAVVRARDGAGAATGLGAGPAAGPGPGAHPRERRRRLPAAPVLAMLVCSTAQGGVITFAPLAAPGARLAVPAALFATALGALLGRGVAGTLTDRSGRPGALLPVGTLCAAVGLCGVLAAPFTPAALVAGAAVVGAGFGLVQNDAMVALFAVAGPLHYGAASAAWNIAYDAGTGLGATGLGAIAEPFGFAAAFGAAAVALLLLTPAVRRRAT</sequence>
<keyword evidence="3 6" id="KW-1133">Transmembrane helix</keyword>
<feature type="transmembrane region" description="Helical" evidence="6">
    <location>
        <begin position="234"/>
        <end position="257"/>
    </location>
</feature>
<dbReference type="InterPro" id="IPR020846">
    <property type="entry name" value="MFS_dom"/>
</dbReference>
<evidence type="ECO:0000313" key="8">
    <source>
        <dbReference type="EMBL" id="MEQ3541524.1"/>
    </source>
</evidence>
<evidence type="ECO:0000256" key="6">
    <source>
        <dbReference type="SAM" id="Phobius"/>
    </source>
</evidence>
<dbReference type="PROSITE" id="PS50850">
    <property type="entry name" value="MFS"/>
    <property type="match status" value="1"/>
</dbReference>
<organism evidence="8 9">
    <name type="scientific">Pseudonocardia tropica</name>
    <dbReference type="NCBI Taxonomy" id="681289"/>
    <lineage>
        <taxon>Bacteria</taxon>
        <taxon>Bacillati</taxon>
        <taxon>Actinomycetota</taxon>
        <taxon>Actinomycetes</taxon>
        <taxon>Pseudonocardiales</taxon>
        <taxon>Pseudonocardiaceae</taxon>
        <taxon>Pseudonocardia</taxon>
    </lineage>
</organism>
<dbReference type="RefSeq" id="WP_345654957.1">
    <property type="nucleotide sequence ID" value="NZ_BAABLY010000103.1"/>
</dbReference>
<evidence type="ECO:0000313" key="9">
    <source>
        <dbReference type="Proteomes" id="UP001464923"/>
    </source>
</evidence>
<reference evidence="8 9" key="1">
    <citation type="submission" date="2024-03" db="EMBL/GenBank/DDBJ databases">
        <title>Draft genome sequence of Pseudonocardia tropica JCM 19149.</title>
        <authorList>
            <person name="Butdee W."/>
            <person name="Duangmal K."/>
        </authorList>
    </citation>
    <scope>NUCLEOTIDE SEQUENCE [LARGE SCALE GENOMIC DNA]</scope>
    <source>
        <strain evidence="8 9">JCM 19149</strain>
    </source>
</reference>
<dbReference type="InterPro" id="IPR011701">
    <property type="entry name" value="MFS"/>
</dbReference>
<feature type="transmembrane region" description="Helical" evidence="6">
    <location>
        <begin position="295"/>
        <end position="313"/>
    </location>
</feature>
<gene>
    <name evidence="8" type="ORF">WHI96_22170</name>
</gene>
<dbReference type="PANTHER" id="PTHR23531">
    <property type="entry name" value="QUINOLENE RESISTANCE PROTEIN NORA"/>
    <property type="match status" value="1"/>
</dbReference>
<dbReference type="Proteomes" id="UP001464923">
    <property type="component" value="Unassembled WGS sequence"/>
</dbReference>
<evidence type="ECO:0000256" key="2">
    <source>
        <dbReference type="ARBA" id="ARBA00022692"/>
    </source>
</evidence>
<protein>
    <submittedName>
        <fullName evidence="8">MFS transporter</fullName>
    </submittedName>
</protein>
<comment type="subcellular location">
    <subcellularLocation>
        <location evidence="1">Cell membrane</location>
        <topology evidence="1">Multi-pass membrane protein</topology>
    </subcellularLocation>
</comment>
<name>A0ABV1JZX6_9PSEU</name>
<dbReference type="Pfam" id="PF07690">
    <property type="entry name" value="MFS_1"/>
    <property type="match status" value="1"/>
</dbReference>
<feature type="transmembrane region" description="Helical" evidence="6">
    <location>
        <begin position="44"/>
        <end position="64"/>
    </location>
</feature>
<accession>A0ABV1JZX6</accession>
<comment type="caution">
    <text evidence="8">The sequence shown here is derived from an EMBL/GenBank/DDBJ whole genome shotgun (WGS) entry which is preliminary data.</text>
</comment>
<proteinExistence type="predicted"/>